<keyword evidence="4 8" id="KW-1133">Transmembrane helix</keyword>
<dbReference type="PANTHER" id="PTHR33281">
    <property type="entry name" value="UPF0187 PROTEIN YNEE"/>
    <property type="match status" value="1"/>
</dbReference>
<evidence type="ECO:0000256" key="8">
    <source>
        <dbReference type="SAM" id="Phobius"/>
    </source>
</evidence>
<feature type="region of interest" description="Disordered" evidence="7">
    <location>
        <begin position="363"/>
        <end position="387"/>
    </location>
</feature>
<evidence type="ECO:0000313" key="10">
    <source>
        <dbReference type="Proteomes" id="UP000283841"/>
    </source>
</evidence>
<dbReference type="AlphaFoldDB" id="A0A443I181"/>
<comment type="caution">
    <text evidence="9">The sequence shown here is derived from an EMBL/GenBank/DDBJ whole genome shotgun (WGS) entry which is preliminary data.</text>
</comment>
<dbReference type="GO" id="GO:0016020">
    <property type="term" value="C:membrane"/>
    <property type="evidence" value="ECO:0007669"/>
    <property type="project" value="UniProtKB-SubCell"/>
</dbReference>
<protein>
    <submittedName>
        <fullName evidence="9">Bestrophin, RFP-TM, chloride channel-domain-containing protein</fullName>
    </submittedName>
</protein>
<evidence type="ECO:0000256" key="6">
    <source>
        <dbReference type="ARBA" id="ARBA00023136"/>
    </source>
</evidence>
<reference evidence="9 10" key="1">
    <citation type="journal article" date="2018" name="Front. Microbiol.">
        <title>Genomic and genetic insights into a cosmopolitan fungus, Paecilomyces variotii (Eurotiales).</title>
        <authorList>
            <person name="Urquhart A.S."/>
            <person name="Mondo S.J."/>
            <person name="Makela M.R."/>
            <person name="Hane J.K."/>
            <person name="Wiebenga A."/>
            <person name="He G."/>
            <person name="Mihaltcheva S."/>
            <person name="Pangilinan J."/>
            <person name="Lipzen A."/>
            <person name="Barry K."/>
            <person name="de Vries R.P."/>
            <person name="Grigoriev I.V."/>
            <person name="Idnurm A."/>
        </authorList>
    </citation>
    <scope>NUCLEOTIDE SEQUENCE [LARGE SCALE GENOMIC DNA]</scope>
    <source>
        <strain evidence="9 10">CBS 101075</strain>
    </source>
</reference>
<evidence type="ECO:0000256" key="2">
    <source>
        <dbReference type="ARBA" id="ARBA00022448"/>
    </source>
</evidence>
<dbReference type="PANTHER" id="PTHR33281:SF16">
    <property type="match status" value="1"/>
</dbReference>
<keyword evidence="2" id="KW-0813">Transport</keyword>
<dbReference type="RefSeq" id="XP_028487470.1">
    <property type="nucleotide sequence ID" value="XM_028625547.1"/>
</dbReference>
<keyword evidence="6 8" id="KW-0472">Membrane</keyword>
<dbReference type="GeneID" id="39594824"/>
<evidence type="ECO:0000256" key="4">
    <source>
        <dbReference type="ARBA" id="ARBA00022989"/>
    </source>
</evidence>
<comment type="subcellular location">
    <subcellularLocation>
        <location evidence="1">Membrane</location>
        <topology evidence="1">Multi-pass membrane protein</topology>
    </subcellularLocation>
</comment>
<accession>A0A443I181</accession>
<evidence type="ECO:0000256" key="5">
    <source>
        <dbReference type="ARBA" id="ARBA00023065"/>
    </source>
</evidence>
<dbReference type="EMBL" id="RCNU01000002">
    <property type="protein sequence ID" value="RWQ97825.1"/>
    <property type="molecule type" value="Genomic_DNA"/>
</dbReference>
<dbReference type="InterPro" id="IPR044669">
    <property type="entry name" value="YneE/VCCN1/2-like"/>
</dbReference>
<keyword evidence="10" id="KW-1185">Reference proteome</keyword>
<feature type="transmembrane region" description="Helical" evidence="8">
    <location>
        <begin position="299"/>
        <end position="317"/>
    </location>
</feature>
<organism evidence="9 10">
    <name type="scientific">Byssochlamys spectabilis</name>
    <name type="common">Paecilomyces variotii</name>
    <dbReference type="NCBI Taxonomy" id="264951"/>
    <lineage>
        <taxon>Eukaryota</taxon>
        <taxon>Fungi</taxon>
        <taxon>Dikarya</taxon>
        <taxon>Ascomycota</taxon>
        <taxon>Pezizomycotina</taxon>
        <taxon>Eurotiomycetes</taxon>
        <taxon>Eurotiomycetidae</taxon>
        <taxon>Eurotiales</taxon>
        <taxon>Thermoascaceae</taxon>
        <taxon>Paecilomyces</taxon>
    </lineage>
</organism>
<feature type="region of interest" description="Disordered" evidence="7">
    <location>
        <begin position="1"/>
        <end position="37"/>
    </location>
</feature>
<dbReference type="GO" id="GO:0005254">
    <property type="term" value="F:chloride channel activity"/>
    <property type="evidence" value="ECO:0007669"/>
    <property type="project" value="InterPro"/>
</dbReference>
<feature type="transmembrane region" description="Helical" evidence="8">
    <location>
        <begin position="87"/>
        <end position="107"/>
    </location>
</feature>
<dbReference type="STRING" id="264951.A0A443I181"/>
<feature type="compositionally biased region" description="Polar residues" evidence="7">
    <location>
        <begin position="10"/>
        <end position="22"/>
    </location>
</feature>
<dbReference type="Proteomes" id="UP000283841">
    <property type="component" value="Unassembled WGS sequence"/>
</dbReference>
<gene>
    <name evidence="9" type="ORF">C8Q69DRAFT_151172</name>
</gene>
<dbReference type="VEuPathDB" id="FungiDB:C8Q69DRAFT_151172"/>
<evidence type="ECO:0000256" key="7">
    <source>
        <dbReference type="SAM" id="MobiDB-lite"/>
    </source>
</evidence>
<keyword evidence="3 8" id="KW-0812">Transmembrane</keyword>
<name>A0A443I181_BYSSP</name>
<evidence type="ECO:0000256" key="1">
    <source>
        <dbReference type="ARBA" id="ARBA00004141"/>
    </source>
</evidence>
<sequence>MRFSAPPTPTGFQSRSRRNTGLQGVKHHQRTGTHPLLLSSRRKPRRWPLVLRFIKGAVHAAIIVPVMLHGLFTALVVCLDTYVFETVGLPSTIIPSLSIVVGLMLVFRNQTSYNRFWDGRNAVSTTNSCIRNLVRMILTNSYSTNGPLTQEEKEDVERTVRVLIALPFALKNYLRSEWGAWQLGATWDEVLENGAGPIYNPEYASLLPVGLQALEDKGLGLPFELTFFVDSFVKRGVDRGWFHAPGASQMQAQLNTLTDAYGKMETIKLTPIPVAHLIHQKQVLALYGCVLPFAMVDDMGWWTVAVCTLIMFTFYGIEGIASQLEDPFGYDRNDIKMDAIVLDTKTELDVILAEWRKMTAATETVPQTSSSGANSNPTNGAQKKYRHPDMFVRARPRTSVPMSEAAED</sequence>
<evidence type="ECO:0000313" key="9">
    <source>
        <dbReference type="EMBL" id="RWQ97825.1"/>
    </source>
</evidence>
<evidence type="ECO:0000256" key="3">
    <source>
        <dbReference type="ARBA" id="ARBA00022692"/>
    </source>
</evidence>
<keyword evidence="5" id="KW-0406">Ion transport</keyword>
<proteinExistence type="predicted"/>
<dbReference type="Pfam" id="PF25539">
    <property type="entry name" value="Bestrophin_2"/>
    <property type="match status" value="1"/>
</dbReference>
<feature type="compositionally biased region" description="Polar residues" evidence="7">
    <location>
        <begin position="363"/>
        <end position="381"/>
    </location>
</feature>
<feature type="transmembrane region" description="Helical" evidence="8">
    <location>
        <begin position="49"/>
        <end position="75"/>
    </location>
</feature>